<feature type="domain" description="HTH lysR-type" evidence="5">
    <location>
        <begin position="6"/>
        <end position="63"/>
    </location>
</feature>
<dbReference type="SUPFAM" id="SSF53850">
    <property type="entry name" value="Periplasmic binding protein-like II"/>
    <property type="match status" value="1"/>
</dbReference>
<dbReference type="Pfam" id="PF03466">
    <property type="entry name" value="LysR_substrate"/>
    <property type="match status" value="1"/>
</dbReference>
<evidence type="ECO:0000256" key="3">
    <source>
        <dbReference type="ARBA" id="ARBA00023125"/>
    </source>
</evidence>
<dbReference type="Pfam" id="PF00126">
    <property type="entry name" value="HTH_1"/>
    <property type="match status" value="1"/>
</dbReference>
<keyword evidence="7" id="KW-1185">Reference proteome</keyword>
<evidence type="ECO:0000313" key="6">
    <source>
        <dbReference type="EMBL" id="MEK8026909.1"/>
    </source>
</evidence>
<dbReference type="Proteomes" id="UP001368500">
    <property type="component" value="Unassembled WGS sequence"/>
</dbReference>
<dbReference type="Gene3D" id="3.40.190.10">
    <property type="entry name" value="Periplasmic binding protein-like II"/>
    <property type="match status" value="2"/>
</dbReference>
<dbReference type="InterPro" id="IPR000847">
    <property type="entry name" value="LysR_HTH_N"/>
</dbReference>
<dbReference type="SUPFAM" id="SSF46785">
    <property type="entry name" value="Winged helix' DNA-binding domain"/>
    <property type="match status" value="1"/>
</dbReference>
<dbReference type="EMBL" id="JBBUTF010000011">
    <property type="protein sequence ID" value="MEK8026909.1"/>
    <property type="molecule type" value="Genomic_DNA"/>
</dbReference>
<dbReference type="InterPro" id="IPR036388">
    <property type="entry name" value="WH-like_DNA-bd_sf"/>
</dbReference>
<dbReference type="PANTHER" id="PTHR30118">
    <property type="entry name" value="HTH-TYPE TRANSCRIPTIONAL REGULATOR LEUO-RELATED"/>
    <property type="match status" value="1"/>
</dbReference>
<dbReference type="RefSeq" id="WP_341374692.1">
    <property type="nucleotide sequence ID" value="NZ_JBBUTF010000011.1"/>
</dbReference>
<keyword evidence="3" id="KW-0238">DNA-binding</keyword>
<evidence type="ECO:0000259" key="5">
    <source>
        <dbReference type="PROSITE" id="PS50931"/>
    </source>
</evidence>
<accession>A0ABU9BCR7</accession>
<dbReference type="InterPro" id="IPR050389">
    <property type="entry name" value="LysR-type_TF"/>
</dbReference>
<dbReference type="PROSITE" id="PS50931">
    <property type="entry name" value="HTH_LYSR"/>
    <property type="match status" value="1"/>
</dbReference>
<dbReference type="InterPro" id="IPR036390">
    <property type="entry name" value="WH_DNA-bd_sf"/>
</dbReference>
<evidence type="ECO:0000256" key="2">
    <source>
        <dbReference type="ARBA" id="ARBA00023015"/>
    </source>
</evidence>
<name>A0ABU9BCR7_9BURK</name>
<dbReference type="InterPro" id="IPR005119">
    <property type="entry name" value="LysR_subst-bd"/>
</dbReference>
<reference evidence="6 7" key="1">
    <citation type="submission" date="2024-04" db="EMBL/GenBank/DDBJ databases">
        <title>Novel species of the genus Ideonella isolated from streams.</title>
        <authorList>
            <person name="Lu H."/>
        </authorList>
    </citation>
    <scope>NUCLEOTIDE SEQUENCE [LARGE SCALE GENOMIC DNA]</scope>
    <source>
        <strain evidence="6 7">BYS139W</strain>
    </source>
</reference>
<protein>
    <submittedName>
        <fullName evidence="6">LysR family transcriptional regulator</fullName>
    </submittedName>
</protein>
<evidence type="ECO:0000256" key="1">
    <source>
        <dbReference type="ARBA" id="ARBA00009437"/>
    </source>
</evidence>
<keyword evidence="2" id="KW-0805">Transcription regulation</keyword>
<proteinExistence type="inferred from homology"/>
<comment type="caution">
    <text evidence="6">The sequence shown here is derived from an EMBL/GenBank/DDBJ whole genome shotgun (WGS) entry which is preliminary data.</text>
</comment>
<dbReference type="Gene3D" id="1.10.10.10">
    <property type="entry name" value="Winged helix-like DNA-binding domain superfamily/Winged helix DNA-binding domain"/>
    <property type="match status" value="1"/>
</dbReference>
<comment type="similarity">
    <text evidence="1">Belongs to the LysR transcriptional regulatory family.</text>
</comment>
<keyword evidence="4" id="KW-0804">Transcription</keyword>
<gene>
    <name evidence="6" type="ORF">AACH11_13135</name>
</gene>
<organism evidence="6 7">
    <name type="scientific">Pseudaquabacterium rugosum</name>
    <dbReference type="NCBI Taxonomy" id="2984194"/>
    <lineage>
        <taxon>Bacteria</taxon>
        <taxon>Pseudomonadati</taxon>
        <taxon>Pseudomonadota</taxon>
        <taxon>Betaproteobacteria</taxon>
        <taxon>Burkholderiales</taxon>
        <taxon>Sphaerotilaceae</taxon>
        <taxon>Pseudaquabacterium</taxon>
    </lineage>
</organism>
<evidence type="ECO:0000313" key="7">
    <source>
        <dbReference type="Proteomes" id="UP001368500"/>
    </source>
</evidence>
<evidence type="ECO:0000256" key="4">
    <source>
        <dbReference type="ARBA" id="ARBA00023163"/>
    </source>
</evidence>
<dbReference type="PANTHER" id="PTHR30118:SF6">
    <property type="entry name" value="HTH-TYPE TRANSCRIPTIONAL REGULATOR LEUO"/>
    <property type="match status" value="1"/>
</dbReference>
<sequence length="306" mass="33819">MRFNKLDLNLLVALDALLIENNITLAAKRVHLSQGAMSNALARLREYFDDELLVPVGRRMEPTARAKALAPEVRDLLVRIDNTMQVQPRFDPTLSDRTFRLAVSDYSMAVYIPHLLRIAAEEAPAVRFEFLPVNGAATDALERGTADVLVIPLRLASLDHPATALFQDRFTCMVAADHPLAGAPLSLADYQAAAHALAHPAPGLAQGASIDAGFFLSQGVQRRIEITAYAFSHLALLLPGTLRIATLQRLLVQLAMQHLPVVELVPDFEMPLVDQRMQWHRLRATDPGLIWLRDAMMRAARALPPL</sequence>